<gene>
    <name evidence="2" type="ORF">M569_16621</name>
</gene>
<evidence type="ECO:0000256" key="1">
    <source>
        <dbReference type="SAM" id="MobiDB-lite"/>
    </source>
</evidence>
<sequence>MASEKKKPLHRLMTFPVRALRRARDMYVRKMTTLADRLGGDGMTAAYGGPVMVSDHHLQKSFSFHASDDDGGELLKSRSARRDSGGGVRRSRSLAMERIDEDEGDK</sequence>
<dbReference type="OrthoDB" id="1679543at2759"/>
<accession>S8C160</accession>
<feature type="region of interest" description="Disordered" evidence="1">
    <location>
        <begin position="64"/>
        <end position="106"/>
    </location>
</feature>
<dbReference type="PANTHER" id="PTHR33526">
    <property type="entry name" value="OS07G0123800 PROTEIN"/>
    <property type="match status" value="1"/>
</dbReference>
<proteinExistence type="predicted"/>
<reference evidence="2 3" key="1">
    <citation type="journal article" date="2013" name="BMC Genomics">
        <title>The miniature genome of a carnivorous plant Genlisea aurea contains a low number of genes and short non-coding sequences.</title>
        <authorList>
            <person name="Leushkin E.V."/>
            <person name="Sutormin R.A."/>
            <person name="Nabieva E.R."/>
            <person name="Penin A.A."/>
            <person name="Kondrashov A.S."/>
            <person name="Logacheva M.D."/>
        </authorList>
    </citation>
    <scope>NUCLEOTIDE SEQUENCE [LARGE SCALE GENOMIC DNA]</scope>
</reference>
<evidence type="ECO:0000313" key="2">
    <source>
        <dbReference type="EMBL" id="EPS58196.1"/>
    </source>
</evidence>
<keyword evidence="3" id="KW-1185">Reference proteome</keyword>
<evidence type="ECO:0000313" key="3">
    <source>
        <dbReference type="Proteomes" id="UP000015453"/>
    </source>
</evidence>
<feature type="compositionally biased region" description="Basic and acidic residues" evidence="1">
    <location>
        <begin position="73"/>
        <end position="84"/>
    </location>
</feature>
<dbReference type="EMBL" id="AUSU01009448">
    <property type="protein sequence ID" value="EPS58196.1"/>
    <property type="molecule type" value="Genomic_DNA"/>
</dbReference>
<organism evidence="2 3">
    <name type="scientific">Genlisea aurea</name>
    <dbReference type="NCBI Taxonomy" id="192259"/>
    <lineage>
        <taxon>Eukaryota</taxon>
        <taxon>Viridiplantae</taxon>
        <taxon>Streptophyta</taxon>
        <taxon>Embryophyta</taxon>
        <taxon>Tracheophyta</taxon>
        <taxon>Spermatophyta</taxon>
        <taxon>Magnoliopsida</taxon>
        <taxon>eudicotyledons</taxon>
        <taxon>Gunneridae</taxon>
        <taxon>Pentapetalae</taxon>
        <taxon>asterids</taxon>
        <taxon>lamiids</taxon>
        <taxon>Lamiales</taxon>
        <taxon>Lentibulariaceae</taxon>
        <taxon>Genlisea</taxon>
    </lineage>
</organism>
<dbReference type="AlphaFoldDB" id="S8C160"/>
<name>S8C160_9LAMI</name>
<protein>
    <submittedName>
        <fullName evidence="2">Uncharacterized protein</fullName>
    </submittedName>
</protein>
<dbReference type="PANTHER" id="PTHR33526:SF4">
    <property type="entry name" value="OS07G0123800 PROTEIN"/>
    <property type="match status" value="1"/>
</dbReference>
<dbReference type="Proteomes" id="UP000015453">
    <property type="component" value="Unassembled WGS sequence"/>
</dbReference>
<comment type="caution">
    <text evidence="2">The sequence shown here is derived from an EMBL/GenBank/DDBJ whole genome shotgun (WGS) entry which is preliminary data.</text>
</comment>